<dbReference type="GeneID" id="40325258"/>
<reference evidence="2 3" key="1">
    <citation type="journal article" date="2018" name="BMC Genomics">
        <title>Genomic comparison of Trypanosoma conorhini and Trypanosoma rangeli to Trypanosoma cruzi strains of high and low virulence.</title>
        <authorList>
            <person name="Bradwell K.R."/>
            <person name="Koparde V.N."/>
            <person name="Matveyev A.V."/>
            <person name="Serrano M.G."/>
            <person name="Alves J.M."/>
            <person name="Parikh H."/>
            <person name="Huang B."/>
            <person name="Lee V."/>
            <person name="Espinosa-Alvarez O."/>
            <person name="Ortiz P.A."/>
            <person name="Costa-Martins A.G."/>
            <person name="Teixeira M.M."/>
            <person name="Buck G.A."/>
        </authorList>
    </citation>
    <scope>NUCLEOTIDE SEQUENCE [LARGE SCALE GENOMIC DNA]</scope>
    <source>
        <strain evidence="2 3">AM80</strain>
    </source>
</reference>
<evidence type="ECO:0000313" key="2">
    <source>
        <dbReference type="EMBL" id="RNF10764.1"/>
    </source>
</evidence>
<dbReference type="Proteomes" id="UP000283634">
    <property type="component" value="Unassembled WGS sequence"/>
</dbReference>
<comment type="caution">
    <text evidence="2">The sequence shown here is derived from an EMBL/GenBank/DDBJ whole genome shotgun (WGS) entry which is preliminary data.</text>
</comment>
<dbReference type="EMBL" id="MKGL01000027">
    <property type="protein sequence ID" value="RNF10764.1"/>
    <property type="molecule type" value="Genomic_DNA"/>
</dbReference>
<organism evidence="2 3">
    <name type="scientific">Trypanosoma rangeli</name>
    <dbReference type="NCBI Taxonomy" id="5698"/>
    <lineage>
        <taxon>Eukaryota</taxon>
        <taxon>Discoba</taxon>
        <taxon>Euglenozoa</taxon>
        <taxon>Kinetoplastea</taxon>
        <taxon>Metakinetoplastina</taxon>
        <taxon>Trypanosomatida</taxon>
        <taxon>Trypanosomatidae</taxon>
        <taxon>Trypanosoma</taxon>
        <taxon>Herpetosoma</taxon>
    </lineage>
</organism>
<name>A0A422NZ96_TRYRA</name>
<evidence type="ECO:0000313" key="3">
    <source>
        <dbReference type="Proteomes" id="UP000283634"/>
    </source>
</evidence>
<feature type="region of interest" description="Disordered" evidence="1">
    <location>
        <begin position="84"/>
        <end position="113"/>
    </location>
</feature>
<keyword evidence="3" id="KW-1185">Reference proteome</keyword>
<proteinExistence type="predicted"/>
<dbReference type="RefSeq" id="XP_029241761.1">
    <property type="nucleotide sequence ID" value="XM_029378377.1"/>
</dbReference>
<protein>
    <submittedName>
        <fullName evidence="2">Uncharacterized protein</fullName>
    </submittedName>
</protein>
<dbReference type="AlphaFoldDB" id="A0A422NZ96"/>
<accession>A0A422NZ96</accession>
<evidence type="ECO:0000256" key="1">
    <source>
        <dbReference type="SAM" id="MobiDB-lite"/>
    </source>
</evidence>
<sequence length="254" mass="27599">MGERPPATCPLALVPSAWLPSVSKIAIVLILRVLSDFPACCPTVSRRLRAGPSFCFFLVLLHSSDAKLGAAVRRQTAARAHFVLSGPPPRQGGNQKAQGAVSATAKKVERERESINQQKTMARRTGGAAREVELLALNGPDGYRWPRRLCVYCPALWSDGRLRTPGANDGGFGVASRWCSIVSPAGVARGGRWCVSLPLRRSLRGLLRRQWALPRTVDSPRVPAGNAVSSVRGSSTASREWRLCVWETTFAPRH</sequence>
<gene>
    <name evidence="2" type="ORF">TraAM80_01325</name>
</gene>